<accession>R7VIE4</accession>
<dbReference type="GO" id="GO:0040034">
    <property type="term" value="P:regulation of development, heterochronic"/>
    <property type="evidence" value="ECO:0007669"/>
    <property type="project" value="UniProtKB-ARBA"/>
</dbReference>
<feature type="compositionally biased region" description="Basic and acidic residues" evidence="11">
    <location>
        <begin position="128"/>
        <end position="146"/>
    </location>
</feature>
<dbReference type="FunFam" id="3.30.160.60:FF:001482">
    <property type="entry name" value="Hunchback"/>
    <property type="match status" value="1"/>
</dbReference>
<reference evidence="13 15" key="2">
    <citation type="journal article" date="2013" name="Nature">
        <title>Insights into bilaterian evolution from three spiralian genomes.</title>
        <authorList>
            <person name="Simakov O."/>
            <person name="Marletaz F."/>
            <person name="Cho S.J."/>
            <person name="Edsinger-Gonzales E."/>
            <person name="Havlak P."/>
            <person name="Hellsten U."/>
            <person name="Kuo D.H."/>
            <person name="Larsson T."/>
            <person name="Lv J."/>
            <person name="Arendt D."/>
            <person name="Savage R."/>
            <person name="Osoegawa K."/>
            <person name="de Jong P."/>
            <person name="Grimwood J."/>
            <person name="Chapman J.A."/>
            <person name="Shapiro H."/>
            <person name="Aerts A."/>
            <person name="Otillar R.P."/>
            <person name="Terry A.Y."/>
            <person name="Boore J.L."/>
            <person name="Grigoriev I.V."/>
            <person name="Lindberg D.R."/>
            <person name="Seaver E.C."/>
            <person name="Weisblat D.A."/>
            <person name="Putnam N.H."/>
            <person name="Rokhsar D.S."/>
        </authorList>
    </citation>
    <scope>NUCLEOTIDE SEQUENCE</scope>
    <source>
        <strain evidence="13 15">I ESC-2004</strain>
    </source>
</reference>
<dbReference type="InterPro" id="IPR013087">
    <property type="entry name" value="Znf_C2H2_type"/>
</dbReference>
<dbReference type="STRING" id="283909.R7VIE4"/>
<keyword evidence="8" id="KW-0238">DNA-binding</keyword>
<evidence type="ECO:0000256" key="8">
    <source>
        <dbReference type="ARBA" id="ARBA00023125"/>
    </source>
</evidence>
<dbReference type="OrthoDB" id="10015593at2759"/>
<feature type="region of interest" description="Disordered" evidence="11">
    <location>
        <begin position="656"/>
        <end position="682"/>
    </location>
</feature>
<dbReference type="HOGENOM" id="CLU_300004_0_0_1"/>
<dbReference type="FunFam" id="3.30.160.60:FF:001301">
    <property type="entry name" value="Blast:Protein hunchback"/>
    <property type="match status" value="1"/>
</dbReference>
<dbReference type="Pfam" id="PF00096">
    <property type="entry name" value="zf-C2H2"/>
    <property type="match status" value="1"/>
</dbReference>
<evidence type="ECO:0000256" key="1">
    <source>
        <dbReference type="ARBA" id="ARBA00004123"/>
    </source>
</evidence>
<reference evidence="15" key="1">
    <citation type="submission" date="2012-12" db="EMBL/GenBank/DDBJ databases">
        <authorList>
            <person name="Hellsten U."/>
            <person name="Grimwood J."/>
            <person name="Chapman J.A."/>
            <person name="Shapiro H."/>
            <person name="Aerts A."/>
            <person name="Otillar R.P."/>
            <person name="Terry A.Y."/>
            <person name="Boore J.L."/>
            <person name="Simakov O."/>
            <person name="Marletaz F."/>
            <person name="Cho S.-J."/>
            <person name="Edsinger-Gonzales E."/>
            <person name="Havlak P."/>
            <person name="Kuo D.-H."/>
            <person name="Larsson T."/>
            <person name="Lv J."/>
            <person name="Arendt D."/>
            <person name="Savage R."/>
            <person name="Osoegawa K."/>
            <person name="de Jong P."/>
            <person name="Lindberg D.R."/>
            <person name="Seaver E.C."/>
            <person name="Weisblat D.A."/>
            <person name="Putnam N.H."/>
            <person name="Grigoriev I.V."/>
            <person name="Rokhsar D.S."/>
        </authorList>
    </citation>
    <scope>NUCLEOTIDE SEQUENCE</scope>
    <source>
        <strain evidence="15">I ESC-2004</strain>
    </source>
</reference>
<dbReference type="SMART" id="SM00355">
    <property type="entry name" value="ZnF_C2H2"/>
    <property type="match status" value="9"/>
</dbReference>
<dbReference type="PROSITE" id="PS50157">
    <property type="entry name" value="ZINC_FINGER_C2H2_2"/>
    <property type="match status" value="5"/>
</dbReference>
<evidence type="ECO:0000256" key="7">
    <source>
        <dbReference type="ARBA" id="ARBA00022833"/>
    </source>
</evidence>
<comment type="subcellular location">
    <subcellularLocation>
        <location evidence="1">Nucleus</location>
    </subcellularLocation>
</comment>
<keyword evidence="4" id="KW-0479">Metal-binding</keyword>
<feature type="region of interest" description="Disordered" evidence="11">
    <location>
        <begin position="774"/>
        <end position="892"/>
    </location>
</feature>
<protein>
    <recommendedName>
        <fullName evidence="12">C2H2-type domain-containing protein</fullName>
    </recommendedName>
</protein>
<dbReference type="EMBL" id="AMQN01004377">
    <property type="status" value="NOT_ANNOTATED_CDS"/>
    <property type="molecule type" value="Genomic_DNA"/>
</dbReference>
<feature type="compositionally biased region" description="Polar residues" evidence="11">
    <location>
        <begin position="291"/>
        <end position="306"/>
    </location>
</feature>
<dbReference type="PANTHER" id="PTHR24403:SF67">
    <property type="entry name" value="FI01116P-RELATED"/>
    <property type="match status" value="1"/>
</dbReference>
<evidence type="ECO:0000313" key="14">
    <source>
        <dbReference type="EnsemblMetazoa" id="CapteP199858"/>
    </source>
</evidence>
<feature type="compositionally biased region" description="Basic and acidic residues" evidence="11">
    <location>
        <begin position="153"/>
        <end position="187"/>
    </location>
</feature>
<dbReference type="GO" id="GO:0000122">
    <property type="term" value="P:negative regulation of transcription by RNA polymerase II"/>
    <property type="evidence" value="ECO:0007669"/>
    <property type="project" value="UniProtKB-ARBA"/>
</dbReference>
<evidence type="ECO:0000256" key="4">
    <source>
        <dbReference type="ARBA" id="ARBA00022723"/>
    </source>
</evidence>
<evidence type="ECO:0000256" key="11">
    <source>
        <dbReference type="SAM" id="MobiDB-lite"/>
    </source>
</evidence>
<sequence>MSAVEAQRPSTPTTDGRMDGFPRNLASAQPQFFYPPVSQARGGSIYGHPFDGYSPYYYPAHDSYRPYDARAYGMPYLDRKNPEDEKPMRSPKEENSEAEEGHKKSDTSPPQASQPSSPNHEGSQRQSPEARRSPSPERTSPRREESSVEFSTPEDRRTPERRTPEERREFKQEQPYDFSRSRDEKSAHSPPIAERFRSASFSYTPQRYHLQSERSSDNSMSPPRYLPHYKDDDKWNQQSHPDPLTSLLQKYSGHPDMASHPSLQFPGMSKPKDMQRMPGHLPMTPPKYPVSLNNISPGHTSMSPRQPDSYPSPATPTRSRSLDLENMVPNKGDYYYCHLCSYVGNSKFHFNAHMNSHFEHGCPHCDYTSRTEGRLKRHIKDFHSEEPPDSFAGNKTPTSNKQEPEGPPNRPKIFKCRQCEFASENKIEFWEHSRIHIKEDKVLQCPKCPFVTEYKHHLEYHLRNHFGSKPFKCGKCNYACVNKSMLNSHMKSHTNVYQYRCSDCTYATKYCHSLKLHLKKYNHKPATVLNPDGSLPTDGSGDFELVSKRGPPRGPRGTKREKSPSTTFPSPSIMMPSQANIAAAAVAAAAAAAAAGAVPAPMTVSPALMPPHQSCWPPGMMTSSPNSIQGPPPLIPASSIPTALNPLSIQVRMQEAREPQNLCTKPAQSEEGSQASPSEKDADAEQLNCKVCEFKAESQQTLLQHVLRVHAAENQDLFRVFGMRAESMLTEEVGSDAIKEALRKSIEREEIEQSPVNKKHFNKVLAEDMLANIAAESTKKEPESNQEEEGEEEDEETMTPKRRMSSEDAEESTSPGDGPSPRKRSRKGKAYKLDMISIRLQERYTGSPPPEGSAGQEEGEASDSDDNKTKANEGENEAEKEKKAESQDENVYKVNGVNSEKVMHVIRCLEAEYGNEKPKWNGMNSPRPLEEIKNLNAPNINGGDEYECTHCNIAFGDCIMYTMHMGYHGFSDPFKCNMCGHVARDKVAFFLHIARAPHE</sequence>
<feature type="compositionally biased region" description="Basic residues" evidence="11">
    <location>
        <begin position="821"/>
        <end position="830"/>
    </location>
</feature>
<dbReference type="SUPFAM" id="SSF57667">
    <property type="entry name" value="beta-beta-alpha zinc fingers"/>
    <property type="match status" value="3"/>
</dbReference>
<feature type="domain" description="C2H2-type" evidence="12">
    <location>
        <begin position="414"/>
        <end position="441"/>
    </location>
</feature>
<proteinExistence type="inferred from homology"/>
<dbReference type="GO" id="GO:0005634">
    <property type="term" value="C:nucleus"/>
    <property type="evidence" value="ECO:0007669"/>
    <property type="project" value="UniProtKB-SubCell"/>
</dbReference>
<feature type="domain" description="C2H2-type" evidence="12">
    <location>
        <begin position="360"/>
        <end position="388"/>
    </location>
</feature>
<keyword evidence="9" id="KW-0539">Nucleus</keyword>
<keyword evidence="6 10" id="KW-0863">Zinc-finger</keyword>
<feature type="compositionally biased region" description="Polar residues" evidence="11">
    <location>
        <begin position="564"/>
        <end position="574"/>
    </location>
</feature>
<organism evidence="13">
    <name type="scientific">Capitella teleta</name>
    <name type="common">Polychaete worm</name>
    <dbReference type="NCBI Taxonomy" id="283909"/>
    <lineage>
        <taxon>Eukaryota</taxon>
        <taxon>Metazoa</taxon>
        <taxon>Spiralia</taxon>
        <taxon>Lophotrochozoa</taxon>
        <taxon>Annelida</taxon>
        <taxon>Polychaeta</taxon>
        <taxon>Sedentaria</taxon>
        <taxon>Scolecida</taxon>
        <taxon>Capitellidae</taxon>
        <taxon>Capitella</taxon>
    </lineage>
</organism>
<feature type="domain" description="C2H2-type" evidence="12">
    <location>
        <begin position="443"/>
        <end position="470"/>
    </location>
</feature>
<feature type="region of interest" description="Disordered" evidence="11">
    <location>
        <begin position="1"/>
        <end position="320"/>
    </location>
</feature>
<dbReference type="EMBL" id="KB293367">
    <property type="protein sequence ID" value="ELU16066.1"/>
    <property type="molecule type" value="Genomic_DNA"/>
</dbReference>
<keyword evidence="3" id="KW-0217">Developmental protein</keyword>
<keyword evidence="15" id="KW-1185">Reference proteome</keyword>
<feature type="region of interest" description="Disordered" evidence="11">
    <location>
        <begin position="529"/>
        <end position="574"/>
    </location>
</feature>
<evidence type="ECO:0000256" key="9">
    <source>
        <dbReference type="ARBA" id="ARBA00023242"/>
    </source>
</evidence>
<evidence type="ECO:0000313" key="13">
    <source>
        <dbReference type="EMBL" id="ELU16066.1"/>
    </source>
</evidence>
<dbReference type="InterPro" id="IPR050688">
    <property type="entry name" value="Zinc_finger/UBP_domain"/>
</dbReference>
<dbReference type="OMA" id="CHITRSQ"/>
<feature type="region of interest" description="Disordered" evidence="11">
    <location>
        <begin position="382"/>
        <end position="410"/>
    </location>
</feature>
<feature type="compositionally biased region" description="Acidic residues" evidence="11">
    <location>
        <begin position="784"/>
        <end position="797"/>
    </location>
</feature>
<keyword evidence="5" id="KW-0677">Repeat</keyword>
<evidence type="ECO:0000256" key="10">
    <source>
        <dbReference type="PROSITE-ProRule" id="PRU00042"/>
    </source>
</evidence>
<evidence type="ECO:0000256" key="2">
    <source>
        <dbReference type="ARBA" id="ARBA00007746"/>
    </source>
</evidence>
<dbReference type="EnsemblMetazoa" id="CapteT199858">
    <property type="protein sequence ID" value="CapteP199858"/>
    <property type="gene ID" value="CapteG199858"/>
</dbReference>
<feature type="compositionally biased region" description="Basic and acidic residues" evidence="11">
    <location>
        <begin position="865"/>
        <end position="886"/>
    </location>
</feature>
<feature type="domain" description="C2H2-type" evidence="12">
    <location>
        <begin position="946"/>
        <end position="973"/>
    </location>
</feature>
<evidence type="ECO:0000313" key="15">
    <source>
        <dbReference type="Proteomes" id="UP000014760"/>
    </source>
</evidence>
<evidence type="ECO:0000256" key="5">
    <source>
        <dbReference type="ARBA" id="ARBA00022737"/>
    </source>
</evidence>
<dbReference type="InterPro" id="IPR036236">
    <property type="entry name" value="Znf_C2H2_sf"/>
</dbReference>
<name>R7VIE4_CAPTE</name>
<comment type="similarity">
    <text evidence="2">Belongs to the hunchback C2H2-type zinc-finger protein family.</text>
</comment>
<evidence type="ECO:0000256" key="6">
    <source>
        <dbReference type="ARBA" id="ARBA00022771"/>
    </source>
</evidence>
<dbReference type="PANTHER" id="PTHR24403">
    <property type="entry name" value="ZINC FINGER PROTEIN"/>
    <property type="match status" value="1"/>
</dbReference>
<feature type="compositionally biased region" description="Polar residues" evidence="11">
    <location>
        <begin position="661"/>
        <end position="677"/>
    </location>
</feature>
<dbReference type="GO" id="GO:0008270">
    <property type="term" value="F:zinc ion binding"/>
    <property type="evidence" value="ECO:0007669"/>
    <property type="project" value="UniProtKB-KW"/>
</dbReference>
<feature type="domain" description="C2H2-type" evidence="12">
    <location>
        <begin position="471"/>
        <end position="498"/>
    </location>
</feature>
<evidence type="ECO:0000259" key="12">
    <source>
        <dbReference type="PROSITE" id="PS50157"/>
    </source>
</evidence>
<evidence type="ECO:0000256" key="3">
    <source>
        <dbReference type="ARBA" id="ARBA00022473"/>
    </source>
</evidence>
<dbReference type="Proteomes" id="UP000014760">
    <property type="component" value="Unassembled WGS sequence"/>
</dbReference>
<dbReference type="AlphaFoldDB" id="R7VIE4"/>
<gene>
    <name evidence="13" type="ORF">CAPTEDRAFT_199858</name>
</gene>
<dbReference type="PROSITE" id="PS00028">
    <property type="entry name" value="ZINC_FINGER_C2H2_1"/>
    <property type="match status" value="2"/>
</dbReference>
<dbReference type="GO" id="GO:0000977">
    <property type="term" value="F:RNA polymerase II transcription regulatory region sequence-specific DNA binding"/>
    <property type="evidence" value="ECO:0007669"/>
    <property type="project" value="UniProtKB-ARBA"/>
</dbReference>
<feature type="compositionally biased region" description="Basic and acidic residues" evidence="11">
    <location>
        <begin position="77"/>
        <end position="106"/>
    </location>
</feature>
<feature type="compositionally biased region" description="Low complexity" evidence="11">
    <location>
        <begin position="108"/>
        <end position="118"/>
    </location>
</feature>
<keyword evidence="7" id="KW-0862">Zinc</keyword>
<reference evidence="14" key="3">
    <citation type="submission" date="2015-06" db="UniProtKB">
        <authorList>
            <consortium name="EnsemblMetazoa"/>
        </authorList>
    </citation>
    <scope>IDENTIFICATION</scope>
</reference>
<dbReference type="Gene3D" id="3.30.160.60">
    <property type="entry name" value="Classic Zinc Finger"/>
    <property type="match status" value="4"/>
</dbReference>